<dbReference type="Gene3D" id="3.20.20.70">
    <property type="entry name" value="Aldolase class I"/>
    <property type="match status" value="1"/>
</dbReference>
<evidence type="ECO:0000256" key="4">
    <source>
        <dbReference type="ARBA" id="ARBA00022485"/>
    </source>
</evidence>
<dbReference type="SFLD" id="SFLDS00029">
    <property type="entry name" value="Radical_SAM"/>
    <property type="match status" value="1"/>
</dbReference>
<dbReference type="EC" id="1.97.1.4" evidence="10"/>
<comment type="function">
    <text evidence="1 10">Activation of pyruvate formate-lyase under anaerobic conditions by generation of an organic free radical, using S-adenosylmethionine and reduced flavodoxin as cosubstrates to produce 5'-deoxy-adenosine.</text>
</comment>
<comment type="cofactor">
    <cofactor evidence="10">
        <name>[4Fe-4S] cluster</name>
        <dbReference type="ChEBI" id="CHEBI:49883"/>
    </cofactor>
    <text evidence="10">Binds 1 [4Fe-4S] cluster. The cluster is coordinated with 3 cysteines and an exchangeable S-adenosyl-L-methionine.</text>
</comment>
<dbReference type="InterPro" id="IPR058240">
    <property type="entry name" value="rSAM_sf"/>
</dbReference>
<dbReference type="InterPro" id="IPR013785">
    <property type="entry name" value="Aldolase_TIM"/>
</dbReference>
<keyword evidence="14" id="KW-1185">Reference proteome</keyword>
<feature type="region of interest" description="Disordered" evidence="11">
    <location>
        <begin position="1"/>
        <end position="24"/>
    </location>
</feature>
<feature type="compositionally biased region" description="Polar residues" evidence="11">
    <location>
        <begin position="1"/>
        <end position="17"/>
    </location>
</feature>
<keyword evidence="6 10" id="KW-0479">Metal-binding</keyword>
<evidence type="ECO:0000256" key="3">
    <source>
        <dbReference type="ARBA" id="ARBA00021356"/>
    </source>
</evidence>
<gene>
    <name evidence="13" type="primary">pflA</name>
    <name evidence="13" type="ORF">GCM10022236_27110</name>
</gene>
<dbReference type="SUPFAM" id="SSF102114">
    <property type="entry name" value="Radical SAM enzymes"/>
    <property type="match status" value="1"/>
</dbReference>
<keyword evidence="8 10" id="KW-0408">Iron</keyword>
<evidence type="ECO:0000313" key="13">
    <source>
        <dbReference type="EMBL" id="GAA3623268.1"/>
    </source>
</evidence>
<reference evidence="14" key="1">
    <citation type="journal article" date="2019" name="Int. J. Syst. Evol. Microbiol.">
        <title>The Global Catalogue of Microorganisms (GCM) 10K type strain sequencing project: providing services to taxonomists for standard genome sequencing and annotation.</title>
        <authorList>
            <consortium name="The Broad Institute Genomics Platform"/>
            <consortium name="The Broad Institute Genome Sequencing Center for Infectious Disease"/>
            <person name="Wu L."/>
            <person name="Ma J."/>
        </authorList>
    </citation>
    <scope>NUCLEOTIDE SEQUENCE [LARGE SCALE GENOMIC DNA]</scope>
    <source>
        <strain evidence="14">JCM 16929</strain>
    </source>
</reference>
<dbReference type="SFLD" id="SFLDG01066">
    <property type="entry name" value="organic_radical-activating_enz"/>
    <property type="match status" value="1"/>
</dbReference>
<dbReference type="PROSITE" id="PS51918">
    <property type="entry name" value="RADICAL_SAM"/>
    <property type="match status" value="1"/>
</dbReference>
<evidence type="ECO:0000256" key="7">
    <source>
        <dbReference type="ARBA" id="ARBA00023002"/>
    </source>
</evidence>
<proteinExistence type="inferred from homology"/>
<dbReference type="EMBL" id="BAABAB010000017">
    <property type="protein sequence ID" value="GAA3623268.1"/>
    <property type="molecule type" value="Genomic_DNA"/>
</dbReference>
<accession>A0ABP7A1U4</accession>
<evidence type="ECO:0000259" key="12">
    <source>
        <dbReference type="PROSITE" id="PS51918"/>
    </source>
</evidence>
<feature type="domain" description="Radical SAM core" evidence="12">
    <location>
        <begin position="51"/>
        <end position="278"/>
    </location>
</feature>
<evidence type="ECO:0000313" key="14">
    <source>
        <dbReference type="Proteomes" id="UP001501490"/>
    </source>
</evidence>
<dbReference type="InterPro" id="IPR007197">
    <property type="entry name" value="rSAM"/>
</dbReference>
<keyword evidence="4 10" id="KW-0004">4Fe-4S</keyword>
<name>A0ABP7A1U4_9ACTN</name>
<comment type="caution">
    <text evidence="13">The sequence shown here is derived from an EMBL/GenBank/DDBJ whole genome shotgun (WGS) entry which is preliminary data.</text>
</comment>
<dbReference type="PROSITE" id="PS01087">
    <property type="entry name" value="RADICAL_ACTIVATING"/>
    <property type="match status" value="1"/>
</dbReference>
<evidence type="ECO:0000256" key="6">
    <source>
        <dbReference type="ARBA" id="ARBA00022723"/>
    </source>
</evidence>
<dbReference type="InterPro" id="IPR034457">
    <property type="entry name" value="Organic_radical-activating"/>
</dbReference>
<organism evidence="13 14">
    <name type="scientific">Microlunatus ginsengisoli</name>
    <dbReference type="NCBI Taxonomy" id="363863"/>
    <lineage>
        <taxon>Bacteria</taxon>
        <taxon>Bacillati</taxon>
        <taxon>Actinomycetota</taxon>
        <taxon>Actinomycetes</taxon>
        <taxon>Propionibacteriales</taxon>
        <taxon>Propionibacteriaceae</taxon>
        <taxon>Microlunatus</taxon>
    </lineage>
</organism>
<comment type="subcellular location">
    <subcellularLocation>
        <location evidence="10">Cytoplasm</location>
    </subcellularLocation>
</comment>
<evidence type="ECO:0000256" key="8">
    <source>
        <dbReference type="ARBA" id="ARBA00023004"/>
    </source>
</evidence>
<dbReference type="Proteomes" id="UP001501490">
    <property type="component" value="Unassembled WGS sequence"/>
</dbReference>
<protein>
    <recommendedName>
        <fullName evidence="3 10">Pyruvate formate-lyase-activating enzyme</fullName>
        <ecNumber evidence="10">1.97.1.4</ecNumber>
    </recommendedName>
</protein>
<sequence length="286" mass="31570">MTTMTTSLGMPSFTRPSPLSAEEAAERTERLAAIREGRIGTVHSWELVTAVDGPGTRLTVFLSGCALRCLYCQNPDTWNIRHGTERAVEYVLKRIKRYKKVFRATGGGVTVSGGEPLLQPRFVQRIFAYCAERGIHTALDTSGFLGARASDDLLDHTSLVLLDVKSGLPDVYRETTGRELRPTLDFGRRLASRGNRMWVRFVLVPGLTDGVENVEAVADYAASLQTLGAGGAVERVEILPFHQLGRDKWAELGEEYTLADTQPPTEQLVERVRAQFLARGLPVLRA</sequence>
<dbReference type="PANTHER" id="PTHR30352:SF5">
    <property type="entry name" value="PYRUVATE FORMATE-LYASE 1-ACTIVATING ENZYME"/>
    <property type="match status" value="1"/>
</dbReference>
<dbReference type="NCBIfam" id="TIGR02493">
    <property type="entry name" value="PFLA"/>
    <property type="match status" value="1"/>
</dbReference>
<dbReference type="Pfam" id="PF04055">
    <property type="entry name" value="Radical_SAM"/>
    <property type="match status" value="1"/>
</dbReference>
<evidence type="ECO:0000256" key="5">
    <source>
        <dbReference type="ARBA" id="ARBA00022691"/>
    </source>
</evidence>
<evidence type="ECO:0000256" key="2">
    <source>
        <dbReference type="ARBA" id="ARBA00009777"/>
    </source>
</evidence>
<keyword evidence="9 10" id="KW-0411">Iron-sulfur</keyword>
<keyword evidence="5 10" id="KW-0949">S-adenosyl-L-methionine</keyword>
<dbReference type="InterPro" id="IPR001989">
    <property type="entry name" value="Radical_activat_CS"/>
</dbReference>
<comment type="similarity">
    <text evidence="2 10">Belongs to the organic radical-activating enzymes family.</text>
</comment>
<dbReference type="PANTHER" id="PTHR30352">
    <property type="entry name" value="PYRUVATE FORMATE-LYASE-ACTIVATING ENZYME"/>
    <property type="match status" value="1"/>
</dbReference>
<evidence type="ECO:0000256" key="10">
    <source>
        <dbReference type="RuleBase" id="RU362053"/>
    </source>
</evidence>
<evidence type="ECO:0000256" key="11">
    <source>
        <dbReference type="SAM" id="MobiDB-lite"/>
    </source>
</evidence>
<evidence type="ECO:0000256" key="9">
    <source>
        <dbReference type="ARBA" id="ARBA00023014"/>
    </source>
</evidence>
<dbReference type="CDD" id="cd01335">
    <property type="entry name" value="Radical_SAM"/>
    <property type="match status" value="1"/>
</dbReference>
<keyword evidence="13" id="KW-0670">Pyruvate</keyword>
<keyword evidence="10" id="KW-0963">Cytoplasm</keyword>
<keyword evidence="7 10" id="KW-0560">Oxidoreductase</keyword>
<comment type="catalytic activity">
    <reaction evidence="10">
        <text>glycyl-[formate C-acetyltransferase] + reduced [flavodoxin] + S-adenosyl-L-methionine = glycin-2-yl radical-[formate C-acetyltransferase] + semiquinone [flavodoxin] + 5'-deoxyadenosine + L-methionine + H(+)</text>
        <dbReference type="Rhea" id="RHEA:19225"/>
        <dbReference type="Rhea" id="RHEA-COMP:10622"/>
        <dbReference type="Rhea" id="RHEA-COMP:12190"/>
        <dbReference type="Rhea" id="RHEA-COMP:12191"/>
        <dbReference type="Rhea" id="RHEA-COMP:14480"/>
        <dbReference type="ChEBI" id="CHEBI:15378"/>
        <dbReference type="ChEBI" id="CHEBI:17319"/>
        <dbReference type="ChEBI" id="CHEBI:29947"/>
        <dbReference type="ChEBI" id="CHEBI:32722"/>
        <dbReference type="ChEBI" id="CHEBI:57618"/>
        <dbReference type="ChEBI" id="CHEBI:57844"/>
        <dbReference type="ChEBI" id="CHEBI:59789"/>
        <dbReference type="ChEBI" id="CHEBI:140311"/>
        <dbReference type="EC" id="1.97.1.4"/>
    </reaction>
</comment>
<evidence type="ECO:0000256" key="1">
    <source>
        <dbReference type="ARBA" id="ARBA00003141"/>
    </source>
</evidence>
<dbReference type="InterPro" id="IPR012838">
    <property type="entry name" value="PFL1_activating"/>
</dbReference>